<proteinExistence type="predicted"/>
<evidence type="ECO:0000256" key="2">
    <source>
        <dbReference type="SAM" id="Phobius"/>
    </source>
</evidence>
<evidence type="ECO:0000313" key="3">
    <source>
        <dbReference type="EMBL" id="KAG0671234.1"/>
    </source>
</evidence>
<organism evidence="3 4">
    <name type="scientific">Maudiozyma exigua</name>
    <name type="common">Yeast</name>
    <name type="synonym">Kazachstania exigua</name>
    <dbReference type="NCBI Taxonomy" id="34358"/>
    <lineage>
        <taxon>Eukaryota</taxon>
        <taxon>Fungi</taxon>
        <taxon>Dikarya</taxon>
        <taxon>Ascomycota</taxon>
        <taxon>Saccharomycotina</taxon>
        <taxon>Saccharomycetes</taxon>
        <taxon>Saccharomycetales</taxon>
        <taxon>Saccharomycetaceae</taxon>
        <taxon>Maudiozyma</taxon>
    </lineage>
</organism>
<sequence>MSFCQVSRAIWPRDFTDDLKNTGKSFKSWNSCMNDKPCKIIAIVGIVLACIVGLWLIGGILTCFRQGVTGIAEFCCWCCNCNRQSRNNDNSVMNNQGYIQPQNRMTSNGYQQVPDIVYQPIRYPESAYYGNGNDTSYYDESVKPDNNNNSEVYEMEQDFDMEAQRQKSKKYKKDIIYDLDSENPVRDSFVQNAGSTTYLNGNYSTSTTHLNHSPVRNTPGNSPVRHANNSNINLGQARPYPEDSYFQSQPYNPIPNNGGNNTNNQHHNPGYYY</sequence>
<dbReference type="PANTHER" id="PTHR40018:SF1">
    <property type="entry name" value="[PSI+] INDUCTION PROTEIN 2"/>
    <property type="match status" value="1"/>
</dbReference>
<feature type="compositionally biased region" description="Low complexity" evidence="1">
    <location>
        <begin position="254"/>
        <end position="273"/>
    </location>
</feature>
<evidence type="ECO:0008006" key="5">
    <source>
        <dbReference type="Google" id="ProtNLM"/>
    </source>
</evidence>
<dbReference type="AlphaFoldDB" id="A0A9P6WEL1"/>
<dbReference type="OrthoDB" id="3980401at2759"/>
<dbReference type="InterPro" id="IPR037504">
    <property type="entry name" value="PSI_induc_2"/>
</dbReference>
<dbReference type="EMBL" id="PUHR01000014">
    <property type="protein sequence ID" value="KAG0671234.1"/>
    <property type="molecule type" value="Genomic_DNA"/>
</dbReference>
<dbReference type="PANTHER" id="PTHR40018">
    <property type="entry name" value="[PSI+] INDUCTION PROTEIN 2"/>
    <property type="match status" value="1"/>
</dbReference>
<dbReference type="Proteomes" id="UP000750334">
    <property type="component" value="Unassembled WGS sequence"/>
</dbReference>
<keyword evidence="2" id="KW-0472">Membrane</keyword>
<evidence type="ECO:0000313" key="4">
    <source>
        <dbReference type="Proteomes" id="UP000750334"/>
    </source>
</evidence>
<keyword evidence="4" id="KW-1185">Reference proteome</keyword>
<evidence type="ECO:0000256" key="1">
    <source>
        <dbReference type="SAM" id="MobiDB-lite"/>
    </source>
</evidence>
<keyword evidence="2" id="KW-0812">Transmembrane</keyword>
<comment type="caution">
    <text evidence="3">The sequence shown here is derived from an EMBL/GenBank/DDBJ whole genome shotgun (WGS) entry which is preliminary data.</text>
</comment>
<name>A0A9P6WEL1_MAUEX</name>
<accession>A0A9P6WEL1</accession>
<reference evidence="3 4" key="1">
    <citation type="submission" date="2020-11" db="EMBL/GenBank/DDBJ databases">
        <title>Kefir isolates.</title>
        <authorList>
            <person name="Marcisauskas S."/>
            <person name="Kim Y."/>
            <person name="Blasche S."/>
        </authorList>
    </citation>
    <scope>NUCLEOTIDE SEQUENCE [LARGE SCALE GENOMIC DNA]</scope>
    <source>
        <strain evidence="3 4">OG2</strain>
    </source>
</reference>
<gene>
    <name evidence="3" type="ORF">C6P45_000998</name>
</gene>
<dbReference type="GO" id="GO:0005886">
    <property type="term" value="C:plasma membrane"/>
    <property type="evidence" value="ECO:0007669"/>
    <property type="project" value="TreeGrafter"/>
</dbReference>
<feature type="transmembrane region" description="Helical" evidence="2">
    <location>
        <begin position="40"/>
        <end position="61"/>
    </location>
</feature>
<dbReference type="GO" id="GO:0005935">
    <property type="term" value="C:cellular bud neck"/>
    <property type="evidence" value="ECO:0007669"/>
    <property type="project" value="TreeGrafter"/>
</dbReference>
<feature type="region of interest" description="Disordered" evidence="1">
    <location>
        <begin position="209"/>
        <end position="273"/>
    </location>
</feature>
<protein>
    <recommendedName>
        <fullName evidence="5">[PSI+] induction protein 2</fullName>
    </recommendedName>
</protein>
<feature type="compositionally biased region" description="Polar residues" evidence="1">
    <location>
        <begin position="209"/>
        <end position="234"/>
    </location>
</feature>
<keyword evidence="2" id="KW-1133">Transmembrane helix</keyword>